<dbReference type="CDD" id="cd04902">
    <property type="entry name" value="ACT_3PGDH-xct"/>
    <property type="match status" value="1"/>
</dbReference>
<reference evidence="11 12" key="1">
    <citation type="submission" date="2018-03" db="EMBL/GenBank/DDBJ databases">
        <title>Genome sequence of Clostridium liquoris DSM 100320.</title>
        <authorList>
            <person name="Poehlein A."/>
            <person name="Daniel R."/>
        </authorList>
    </citation>
    <scope>NUCLEOTIDE SEQUENCE [LARGE SCALE GENOMIC DNA]</scope>
    <source>
        <strain evidence="11 12">DSM 100320</strain>
    </source>
</reference>
<dbReference type="Pfam" id="PF01842">
    <property type="entry name" value="ACT"/>
    <property type="match status" value="1"/>
</dbReference>
<dbReference type="InterPro" id="IPR006236">
    <property type="entry name" value="PGDH"/>
</dbReference>
<dbReference type="Pfam" id="PF00389">
    <property type="entry name" value="2-Hacid_dh"/>
    <property type="match status" value="1"/>
</dbReference>
<dbReference type="PROSITE" id="PS00671">
    <property type="entry name" value="D_2_HYDROXYACID_DH_3"/>
    <property type="match status" value="1"/>
</dbReference>
<dbReference type="Gene3D" id="3.30.70.260">
    <property type="match status" value="1"/>
</dbReference>
<comment type="similarity">
    <text evidence="3 9">Belongs to the D-isomer specific 2-hydroxyacid dehydrogenase family.</text>
</comment>
<dbReference type="NCBIfam" id="TIGR01327">
    <property type="entry name" value="PGDH"/>
    <property type="match status" value="1"/>
</dbReference>
<dbReference type="Gene3D" id="3.40.50.720">
    <property type="entry name" value="NAD(P)-binding Rossmann-like Domain"/>
    <property type="match status" value="2"/>
</dbReference>
<dbReference type="InterPro" id="IPR029753">
    <property type="entry name" value="D-isomer_DH_CS"/>
</dbReference>
<dbReference type="GO" id="GO:0004617">
    <property type="term" value="F:phosphoglycerate dehydrogenase activity"/>
    <property type="evidence" value="ECO:0007669"/>
    <property type="project" value="UniProtKB-UniRule"/>
</dbReference>
<keyword evidence="6 9" id="KW-0520">NAD</keyword>
<keyword evidence="9" id="KW-0028">Amino-acid biosynthesis</keyword>
<dbReference type="Proteomes" id="UP000239706">
    <property type="component" value="Unassembled WGS sequence"/>
</dbReference>
<dbReference type="InterPro" id="IPR006139">
    <property type="entry name" value="D-isomer_2_OHA_DH_cat_dom"/>
</dbReference>
<evidence type="ECO:0000256" key="5">
    <source>
        <dbReference type="ARBA" id="ARBA00023002"/>
    </source>
</evidence>
<dbReference type="PANTHER" id="PTHR42938">
    <property type="entry name" value="FORMATE DEHYDROGENASE 1"/>
    <property type="match status" value="1"/>
</dbReference>
<dbReference type="PROSITE" id="PS00065">
    <property type="entry name" value="D_2_HYDROXYACID_DH_1"/>
    <property type="match status" value="1"/>
</dbReference>
<dbReference type="OrthoDB" id="9805416at2"/>
<evidence type="ECO:0000256" key="4">
    <source>
        <dbReference type="ARBA" id="ARBA00021582"/>
    </source>
</evidence>
<evidence type="ECO:0000256" key="3">
    <source>
        <dbReference type="ARBA" id="ARBA00005854"/>
    </source>
</evidence>
<dbReference type="FunFam" id="3.40.50.720:FF:000021">
    <property type="entry name" value="D-3-phosphoglycerate dehydrogenase"/>
    <property type="match status" value="1"/>
</dbReference>
<gene>
    <name evidence="11" type="primary">serA</name>
    <name evidence="11" type="ORF">CLLI_17330</name>
</gene>
<keyword evidence="12" id="KW-1185">Reference proteome</keyword>
<dbReference type="PANTHER" id="PTHR42938:SF47">
    <property type="entry name" value="HYDROXYPYRUVATE REDUCTASE"/>
    <property type="match status" value="1"/>
</dbReference>
<evidence type="ECO:0000313" key="12">
    <source>
        <dbReference type="Proteomes" id="UP000239706"/>
    </source>
</evidence>
<dbReference type="InterPro" id="IPR036291">
    <property type="entry name" value="NAD(P)-bd_dom_sf"/>
</dbReference>
<dbReference type="RefSeq" id="WP_106063820.1">
    <property type="nucleotide sequence ID" value="NZ_PVXO01000047.1"/>
</dbReference>
<dbReference type="InterPro" id="IPR045865">
    <property type="entry name" value="ACT-like_dom_sf"/>
</dbReference>
<comment type="catalytic activity">
    <reaction evidence="7">
        <text>(R)-2-hydroxyglutarate + NAD(+) = 2-oxoglutarate + NADH + H(+)</text>
        <dbReference type="Rhea" id="RHEA:49612"/>
        <dbReference type="ChEBI" id="CHEBI:15378"/>
        <dbReference type="ChEBI" id="CHEBI:15801"/>
        <dbReference type="ChEBI" id="CHEBI:16810"/>
        <dbReference type="ChEBI" id="CHEBI:57540"/>
        <dbReference type="ChEBI" id="CHEBI:57945"/>
        <dbReference type="EC" id="1.1.1.399"/>
    </reaction>
</comment>
<dbReference type="Pfam" id="PF19304">
    <property type="entry name" value="PGDH_inter"/>
    <property type="match status" value="1"/>
</dbReference>
<evidence type="ECO:0000256" key="2">
    <source>
        <dbReference type="ARBA" id="ARBA00005216"/>
    </source>
</evidence>
<dbReference type="SUPFAM" id="SSF51735">
    <property type="entry name" value="NAD(P)-binding Rossmann-fold domains"/>
    <property type="match status" value="1"/>
</dbReference>
<dbReference type="UniPathway" id="UPA00135">
    <property type="reaction ID" value="UER00196"/>
</dbReference>
<dbReference type="InterPro" id="IPR002912">
    <property type="entry name" value="ACT_dom"/>
</dbReference>
<dbReference type="GO" id="GO:0051287">
    <property type="term" value="F:NAD binding"/>
    <property type="evidence" value="ECO:0007669"/>
    <property type="project" value="UniProtKB-UniRule"/>
</dbReference>
<dbReference type="FunFam" id="3.30.70.260:FF:000008">
    <property type="entry name" value="D-3-phosphoglycerate dehydrogenase, chloroplastic"/>
    <property type="match status" value="1"/>
</dbReference>
<evidence type="ECO:0000259" key="10">
    <source>
        <dbReference type="PROSITE" id="PS51671"/>
    </source>
</evidence>
<dbReference type="InterPro" id="IPR006140">
    <property type="entry name" value="D-isomer_DH_NAD-bd"/>
</dbReference>
<dbReference type="PROSITE" id="PS51671">
    <property type="entry name" value="ACT"/>
    <property type="match status" value="1"/>
</dbReference>
<proteinExistence type="inferred from homology"/>
<dbReference type="SUPFAM" id="SSF143548">
    <property type="entry name" value="Serine metabolism enzymes domain"/>
    <property type="match status" value="1"/>
</dbReference>
<evidence type="ECO:0000256" key="6">
    <source>
        <dbReference type="ARBA" id="ARBA00023027"/>
    </source>
</evidence>
<protein>
    <recommendedName>
        <fullName evidence="4 9">D-3-phosphoglycerate dehydrogenase</fullName>
        <ecNumber evidence="9">1.1.1.95</ecNumber>
    </recommendedName>
</protein>
<keyword evidence="5 9" id="KW-0560">Oxidoreductase</keyword>
<dbReference type="Pfam" id="PF02826">
    <property type="entry name" value="2-Hacid_dh_C"/>
    <property type="match status" value="1"/>
</dbReference>
<dbReference type="EC" id="1.1.1.95" evidence="9"/>
<comment type="function">
    <text evidence="1">Catalyzes the reversible oxidation of 3-phospho-D-glycerate to 3-phosphonooxypyruvate, the first step of the phosphorylated L-serine biosynthesis pathway. Also catalyzes the reversible oxidation of 2-hydroxyglutarate to 2-oxoglutarate.</text>
</comment>
<evidence type="ECO:0000256" key="1">
    <source>
        <dbReference type="ARBA" id="ARBA00003800"/>
    </source>
</evidence>
<dbReference type="Gene3D" id="3.30.1330.90">
    <property type="entry name" value="D-3-phosphoglycerate dehydrogenase, domain 3"/>
    <property type="match status" value="1"/>
</dbReference>
<evidence type="ECO:0000256" key="7">
    <source>
        <dbReference type="ARBA" id="ARBA00048126"/>
    </source>
</evidence>
<organism evidence="11 12">
    <name type="scientific">Clostridium liquoris</name>
    <dbReference type="NCBI Taxonomy" id="1289519"/>
    <lineage>
        <taxon>Bacteria</taxon>
        <taxon>Bacillati</taxon>
        <taxon>Bacillota</taxon>
        <taxon>Clostridia</taxon>
        <taxon>Eubacteriales</taxon>
        <taxon>Clostridiaceae</taxon>
        <taxon>Clostridium</taxon>
    </lineage>
</organism>
<accession>A0A2T0B362</accession>
<feature type="domain" description="ACT" evidence="10">
    <location>
        <begin position="460"/>
        <end position="532"/>
    </location>
</feature>
<dbReference type="FunFam" id="3.30.1330.90:FF:000003">
    <property type="entry name" value="D-3-phosphoglycerate dehydrogenase"/>
    <property type="match status" value="1"/>
</dbReference>
<dbReference type="GO" id="GO:0006564">
    <property type="term" value="P:L-serine biosynthetic process"/>
    <property type="evidence" value="ECO:0007669"/>
    <property type="project" value="UniProtKB-UniRule"/>
</dbReference>
<evidence type="ECO:0000256" key="9">
    <source>
        <dbReference type="RuleBase" id="RU363003"/>
    </source>
</evidence>
<sequence length="532" mass="59199">MELKKVLIIDKIDDLGIELLKKEPNFQIDIKIGIAREELLNVIGDYDGLIIRSDAKIDAKLMEKATKLKIVGRAGNGVDNIDIPEATKRGIIAANTPDSNSISACELTIGLLLSTSRNIPQSDKFLKDGNWDRDSFMGNELYNKTLGIIGLGRIGALVATRMNAFGMKVIAYDPYIANERFERYNVEKKNTLEELLKESDYITIHTPRTEETIGIIGEKEVDLMKNGVRIINCARGKLMEEDALCKGLASGKIASVGLDVHEKEPRYSAELYKFPNVVVTPHIGATTVEAQQNVGITIAQQVIKGIKGEIVPNAVNLPTIHRDELKEIKPYIDLMEQLGKIYYQINKEAVKFVEITYWGEIACQDTEMVTIAFTKGLLEPVISDRVNYINARLKAKESGIGITTKNIYEHYNNYSNLITIKITDNKCGIFTLSGTLSTKGEGKIVEVLGYEVDVKPTDYMLFLQNKDVPGVIGQVGTFIGNENINVATMQVGRKLKGDKALMILNIDDRIDKKALDKFVSIDNIIWAKVIEL</sequence>
<comment type="caution">
    <text evidence="11">The sequence shown here is derived from an EMBL/GenBank/DDBJ whole genome shotgun (WGS) entry which is preliminary data.</text>
</comment>
<evidence type="ECO:0000256" key="8">
    <source>
        <dbReference type="ARBA" id="ARBA00048731"/>
    </source>
</evidence>
<dbReference type="InterPro" id="IPR029009">
    <property type="entry name" value="ASB_dom_sf"/>
</dbReference>
<dbReference type="SUPFAM" id="SSF55021">
    <property type="entry name" value="ACT-like"/>
    <property type="match status" value="1"/>
</dbReference>
<dbReference type="EMBL" id="PVXO01000047">
    <property type="protein sequence ID" value="PRR78306.1"/>
    <property type="molecule type" value="Genomic_DNA"/>
</dbReference>
<dbReference type="AlphaFoldDB" id="A0A2T0B362"/>
<dbReference type="InterPro" id="IPR045626">
    <property type="entry name" value="PGDH_ASB_dom"/>
</dbReference>
<comment type="pathway">
    <text evidence="2 9">Amino-acid biosynthesis; L-serine biosynthesis; L-serine from 3-phospho-D-glycerate: step 1/3.</text>
</comment>
<dbReference type="SUPFAM" id="SSF52283">
    <property type="entry name" value="Formate/glycerate dehydrogenase catalytic domain-like"/>
    <property type="match status" value="1"/>
</dbReference>
<dbReference type="CDD" id="cd12173">
    <property type="entry name" value="PGDH_4"/>
    <property type="match status" value="1"/>
</dbReference>
<comment type="catalytic activity">
    <reaction evidence="8 9">
        <text>(2R)-3-phosphoglycerate + NAD(+) = 3-phosphooxypyruvate + NADH + H(+)</text>
        <dbReference type="Rhea" id="RHEA:12641"/>
        <dbReference type="ChEBI" id="CHEBI:15378"/>
        <dbReference type="ChEBI" id="CHEBI:18110"/>
        <dbReference type="ChEBI" id="CHEBI:57540"/>
        <dbReference type="ChEBI" id="CHEBI:57945"/>
        <dbReference type="ChEBI" id="CHEBI:58272"/>
        <dbReference type="EC" id="1.1.1.95"/>
    </reaction>
</comment>
<keyword evidence="9" id="KW-0718">Serine biosynthesis</keyword>
<dbReference type="InterPro" id="IPR029752">
    <property type="entry name" value="D-isomer_DH_CS1"/>
</dbReference>
<name>A0A2T0B362_9CLOT</name>
<evidence type="ECO:0000313" key="11">
    <source>
        <dbReference type="EMBL" id="PRR78306.1"/>
    </source>
</evidence>